<dbReference type="CDD" id="cd22160">
    <property type="entry name" value="F-box_AtFBL13-like"/>
    <property type="match status" value="1"/>
</dbReference>
<dbReference type="InterPro" id="IPR032675">
    <property type="entry name" value="LRR_dom_sf"/>
</dbReference>
<gene>
    <name evidence="3" type="ORF">BUALT_Bualt04G0120200</name>
</gene>
<evidence type="ECO:0000259" key="2">
    <source>
        <dbReference type="PROSITE" id="PS50181"/>
    </source>
</evidence>
<dbReference type="PANTHER" id="PTHR34145">
    <property type="entry name" value="OS02G0105600 PROTEIN"/>
    <property type="match status" value="1"/>
</dbReference>
<keyword evidence="1" id="KW-1133">Transmembrane helix</keyword>
<keyword evidence="4" id="KW-1185">Reference proteome</keyword>
<evidence type="ECO:0000313" key="4">
    <source>
        <dbReference type="Proteomes" id="UP000826271"/>
    </source>
</evidence>
<keyword evidence="1" id="KW-0472">Membrane</keyword>
<feature type="transmembrane region" description="Helical" evidence="1">
    <location>
        <begin position="6"/>
        <end position="24"/>
    </location>
</feature>
<dbReference type="PANTHER" id="PTHR34145:SF28">
    <property type="entry name" value="F-BOX DOMAIN-CONTAINING PROTEIN"/>
    <property type="match status" value="1"/>
</dbReference>
<protein>
    <recommendedName>
        <fullName evidence="2">F-box domain-containing protein</fullName>
    </recommendedName>
</protein>
<dbReference type="SUPFAM" id="SSF52047">
    <property type="entry name" value="RNI-like"/>
    <property type="match status" value="1"/>
</dbReference>
<dbReference type="Pfam" id="PF23622">
    <property type="entry name" value="LRR_At1g61320_AtMIF1"/>
    <property type="match status" value="1"/>
</dbReference>
<organism evidence="3 4">
    <name type="scientific">Buddleja alternifolia</name>
    <dbReference type="NCBI Taxonomy" id="168488"/>
    <lineage>
        <taxon>Eukaryota</taxon>
        <taxon>Viridiplantae</taxon>
        <taxon>Streptophyta</taxon>
        <taxon>Embryophyta</taxon>
        <taxon>Tracheophyta</taxon>
        <taxon>Spermatophyta</taxon>
        <taxon>Magnoliopsida</taxon>
        <taxon>eudicotyledons</taxon>
        <taxon>Gunneridae</taxon>
        <taxon>Pentapetalae</taxon>
        <taxon>asterids</taxon>
        <taxon>lamiids</taxon>
        <taxon>Lamiales</taxon>
        <taxon>Scrophulariaceae</taxon>
        <taxon>Buddlejeae</taxon>
        <taxon>Buddleja</taxon>
    </lineage>
</organism>
<dbReference type="Gene3D" id="3.80.10.10">
    <property type="entry name" value="Ribonuclease Inhibitor"/>
    <property type="match status" value="1"/>
</dbReference>
<dbReference type="PROSITE" id="PS50181">
    <property type="entry name" value="FBOX"/>
    <property type="match status" value="1"/>
</dbReference>
<keyword evidence="1" id="KW-0812">Transmembrane</keyword>
<name>A0AAV6XN86_9LAMI</name>
<sequence>MSSSRNVTLSFVALSGIVILSIISKKALFQEKKRKKASISKTEADIISRLPDDLLASIINDLPTKEVVKTSILSKRWRNIYKVVSHVNFDCLNIFGVGPHDDNCCGRLQEKFIKEVDKFLGVYSGSRMIACQLTCCFTEYFPNKAEEWIRSLGRLGAKQLTLKFKCSNLCHPNFEKTPDFSCQLISEAPSMQFLSLTRCTLQPNLKSQCNSLKSLHLRQVTINTKAMKCILANCLHLQSLVMELCSLTPKLCISGRNLQLKDLSIISCSELDELELYASNLTRFEFNHFYVGQFYCTHVPRLEFFSIRLSGEYLMHFLFGELARLLPWLKPSTFKTSQENHREMCIPTAINMFSNLRRLDLDCFILPEELSVLPILELCPLLQELNFATSHASPQTKARARAFDEQQVKTKSVKFHTELKKVVYDGFSGATCETEFALYILRSAIALEEMNIRCYYKYLFGNSCFLNLKLPWKEDKLEWMHQVFQGHAISKSATISISHRK</sequence>
<reference evidence="3" key="1">
    <citation type="submission" date="2019-10" db="EMBL/GenBank/DDBJ databases">
        <authorList>
            <person name="Zhang R."/>
            <person name="Pan Y."/>
            <person name="Wang J."/>
            <person name="Ma R."/>
            <person name="Yu S."/>
        </authorList>
    </citation>
    <scope>NUCLEOTIDE SEQUENCE</scope>
    <source>
        <strain evidence="3">LA-IB0</strain>
        <tissue evidence="3">Leaf</tissue>
    </source>
</reference>
<evidence type="ECO:0000313" key="3">
    <source>
        <dbReference type="EMBL" id="KAG8384461.1"/>
    </source>
</evidence>
<dbReference type="SUPFAM" id="SSF81383">
    <property type="entry name" value="F-box domain"/>
    <property type="match status" value="1"/>
</dbReference>
<dbReference type="Pfam" id="PF00646">
    <property type="entry name" value="F-box"/>
    <property type="match status" value="1"/>
</dbReference>
<accession>A0AAV6XN86</accession>
<dbReference type="InterPro" id="IPR036047">
    <property type="entry name" value="F-box-like_dom_sf"/>
</dbReference>
<evidence type="ECO:0000256" key="1">
    <source>
        <dbReference type="SAM" id="Phobius"/>
    </source>
</evidence>
<dbReference type="InterPro" id="IPR001810">
    <property type="entry name" value="F-box_dom"/>
</dbReference>
<dbReference type="Gene3D" id="1.20.1280.50">
    <property type="match status" value="1"/>
</dbReference>
<dbReference type="InterPro" id="IPR055357">
    <property type="entry name" value="LRR_At1g61320_AtMIF1"/>
</dbReference>
<dbReference type="InterPro" id="IPR053772">
    <property type="entry name" value="At1g61320/At1g61330-like"/>
</dbReference>
<proteinExistence type="predicted"/>
<dbReference type="InterPro" id="IPR053781">
    <property type="entry name" value="F-box_AtFBL13-like"/>
</dbReference>
<dbReference type="Proteomes" id="UP000826271">
    <property type="component" value="Unassembled WGS sequence"/>
</dbReference>
<dbReference type="EMBL" id="WHWC01000004">
    <property type="protein sequence ID" value="KAG8384461.1"/>
    <property type="molecule type" value="Genomic_DNA"/>
</dbReference>
<dbReference type="AlphaFoldDB" id="A0AAV6XN86"/>
<feature type="domain" description="F-box" evidence="2">
    <location>
        <begin position="44"/>
        <end position="92"/>
    </location>
</feature>
<comment type="caution">
    <text evidence="3">The sequence shown here is derived from an EMBL/GenBank/DDBJ whole genome shotgun (WGS) entry which is preliminary data.</text>
</comment>